<keyword evidence="2" id="KW-1185">Reference proteome</keyword>
<accession>A0A2S6IH25</accession>
<gene>
    <name evidence="1" type="ORF">CLV92_110152</name>
</gene>
<dbReference type="AlphaFoldDB" id="A0A2S6IH25"/>
<evidence type="ECO:0000313" key="2">
    <source>
        <dbReference type="Proteomes" id="UP000239485"/>
    </source>
</evidence>
<evidence type="ECO:0000313" key="1">
    <source>
        <dbReference type="EMBL" id="PPK93524.1"/>
    </source>
</evidence>
<protein>
    <submittedName>
        <fullName evidence="1">Uncharacterized protein</fullName>
    </submittedName>
</protein>
<dbReference type="Proteomes" id="UP000239485">
    <property type="component" value="Unassembled WGS sequence"/>
</dbReference>
<organism evidence="1 2">
    <name type="scientific">Kineococcus xinjiangensis</name>
    <dbReference type="NCBI Taxonomy" id="512762"/>
    <lineage>
        <taxon>Bacteria</taxon>
        <taxon>Bacillati</taxon>
        <taxon>Actinomycetota</taxon>
        <taxon>Actinomycetes</taxon>
        <taxon>Kineosporiales</taxon>
        <taxon>Kineosporiaceae</taxon>
        <taxon>Kineococcus</taxon>
    </lineage>
</organism>
<dbReference type="RefSeq" id="WP_104433813.1">
    <property type="nucleotide sequence ID" value="NZ_PTJD01000010.1"/>
</dbReference>
<reference evidence="1 2" key="1">
    <citation type="submission" date="2018-02" db="EMBL/GenBank/DDBJ databases">
        <title>Genomic Encyclopedia of Archaeal and Bacterial Type Strains, Phase II (KMG-II): from individual species to whole genera.</title>
        <authorList>
            <person name="Goeker M."/>
        </authorList>
    </citation>
    <scope>NUCLEOTIDE SEQUENCE [LARGE SCALE GENOMIC DNA]</scope>
    <source>
        <strain evidence="1 2">DSM 22857</strain>
    </source>
</reference>
<proteinExistence type="predicted"/>
<comment type="caution">
    <text evidence="1">The sequence shown here is derived from an EMBL/GenBank/DDBJ whole genome shotgun (WGS) entry which is preliminary data.</text>
</comment>
<sequence>MTILSGAGGDVDAVAAHPERCAAAGPGHPTACSGAGDEVRVRARGGAVTSGCALHAAALLRSLPHAHVEPGSGSGAVLRTYRLAQSFHCPRSFEFLRTAPWR</sequence>
<name>A0A2S6IH25_9ACTN</name>
<dbReference type="EMBL" id="PTJD01000010">
    <property type="protein sequence ID" value="PPK93524.1"/>
    <property type="molecule type" value="Genomic_DNA"/>
</dbReference>